<proteinExistence type="predicted"/>
<reference evidence="1" key="1">
    <citation type="submission" date="2020-11" db="EMBL/GenBank/DDBJ databases">
        <title>Isolation and identification of active actinomycetes.</title>
        <authorList>
            <person name="Yu B."/>
        </authorList>
    </citation>
    <scope>NUCLEOTIDE SEQUENCE</scope>
    <source>
        <strain evidence="1">NEAU-YB345</strain>
    </source>
</reference>
<sequence>MTPTPDDTGRVETGQLPVRRLGDQWVLLGRTGHLPVTDPGTARELDALTAALAAADRAIAAKQNSKSRRSAR</sequence>
<dbReference type="Proteomes" id="UP000657385">
    <property type="component" value="Unassembled WGS sequence"/>
</dbReference>
<protein>
    <submittedName>
        <fullName evidence="1">Uncharacterized protein</fullName>
    </submittedName>
</protein>
<dbReference type="AlphaFoldDB" id="A0A931FGZ7"/>
<organism evidence="1 2">
    <name type="scientific">Streptacidiphilus fuscans</name>
    <dbReference type="NCBI Taxonomy" id="2789292"/>
    <lineage>
        <taxon>Bacteria</taxon>
        <taxon>Bacillati</taxon>
        <taxon>Actinomycetota</taxon>
        <taxon>Actinomycetes</taxon>
        <taxon>Kitasatosporales</taxon>
        <taxon>Streptomycetaceae</taxon>
        <taxon>Streptacidiphilus</taxon>
    </lineage>
</organism>
<accession>A0A931FGZ7</accession>
<evidence type="ECO:0000313" key="2">
    <source>
        <dbReference type="Proteomes" id="UP000657385"/>
    </source>
</evidence>
<gene>
    <name evidence="1" type="ORF">I2501_27605</name>
</gene>
<name>A0A931FGZ7_9ACTN</name>
<dbReference type="EMBL" id="JADPRT010000013">
    <property type="protein sequence ID" value="MBF9071795.1"/>
    <property type="molecule type" value="Genomic_DNA"/>
</dbReference>
<dbReference type="RefSeq" id="WP_196196963.1">
    <property type="nucleotide sequence ID" value="NZ_JADPRT010000013.1"/>
</dbReference>
<comment type="caution">
    <text evidence="1">The sequence shown here is derived from an EMBL/GenBank/DDBJ whole genome shotgun (WGS) entry which is preliminary data.</text>
</comment>
<keyword evidence="2" id="KW-1185">Reference proteome</keyword>
<evidence type="ECO:0000313" key="1">
    <source>
        <dbReference type="EMBL" id="MBF9071795.1"/>
    </source>
</evidence>